<keyword evidence="7" id="KW-1185">Reference proteome</keyword>
<dbReference type="InterPro" id="IPR014331">
    <property type="entry name" value="RNA_pol_sigma70_ECF_RHOBA"/>
</dbReference>
<dbReference type="InterPro" id="IPR013325">
    <property type="entry name" value="RNA_pol_sigma_r2"/>
</dbReference>
<dbReference type="GO" id="GO:0006352">
    <property type="term" value="P:DNA-templated transcription initiation"/>
    <property type="evidence" value="ECO:0007669"/>
    <property type="project" value="InterPro"/>
</dbReference>
<gene>
    <name evidence="6" type="primary">sigK_1</name>
    <name evidence="6" type="ORF">KOR34_01610</name>
</gene>
<dbReference type="Pfam" id="PF04542">
    <property type="entry name" value="Sigma70_r2"/>
    <property type="match status" value="1"/>
</dbReference>
<name>A0A5C5VBA5_9BACT</name>
<evidence type="ECO:0000313" key="6">
    <source>
        <dbReference type="EMBL" id="TWT35273.1"/>
    </source>
</evidence>
<comment type="caution">
    <text evidence="6">The sequence shown here is derived from an EMBL/GenBank/DDBJ whole genome shotgun (WGS) entry which is preliminary data.</text>
</comment>
<protein>
    <submittedName>
        <fullName evidence="6">ECF RNA polymerase sigma factor SigK</fullName>
    </submittedName>
</protein>
<dbReference type="InterPro" id="IPR036388">
    <property type="entry name" value="WH-like_DNA-bd_sf"/>
</dbReference>
<dbReference type="InterPro" id="IPR014284">
    <property type="entry name" value="RNA_pol_sigma-70_dom"/>
</dbReference>
<dbReference type="Gene3D" id="1.10.10.10">
    <property type="entry name" value="Winged helix-like DNA-binding domain superfamily/Winged helix DNA-binding domain"/>
    <property type="match status" value="1"/>
</dbReference>
<sequence>MESETDNSKHSDFLRRFAEDYRRLYRFVLSLTFNHVDADDVMQDTSVVLWKKYDDFDPSIGTFYAWACRVAYLEVMRLRRQQRRAATVGDDVIELLRDELARRADATDQRENALVSCLKKLPPEDRQLVEDRYFSALAPKELAAHYQRSVHSVYRSLARVHGLLRRCVDRSLA</sequence>
<dbReference type="Gene3D" id="1.10.1740.10">
    <property type="match status" value="1"/>
</dbReference>
<dbReference type="SUPFAM" id="SSF88946">
    <property type="entry name" value="Sigma2 domain of RNA polymerase sigma factors"/>
    <property type="match status" value="1"/>
</dbReference>
<dbReference type="OrthoDB" id="6383365at2"/>
<dbReference type="NCBIfam" id="TIGR02989">
    <property type="entry name" value="Sig-70_gvs1"/>
    <property type="match status" value="1"/>
</dbReference>
<reference evidence="6 7" key="1">
    <citation type="submission" date="2019-02" db="EMBL/GenBank/DDBJ databases">
        <title>Deep-cultivation of Planctomycetes and their phenomic and genomic characterization uncovers novel biology.</title>
        <authorList>
            <person name="Wiegand S."/>
            <person name="Jogler M."/>
            <person name="Boedeker C."/>
            <person name="Pinto D."/>
            <person name="Vollmers J."/>
            <person name="Rivas-Marin E."/>
            <person name="Kohn T."/>
            <person name="Peeters S.H."/>
            <person name="Heuer A."/>
            <person name="Rast P."/>
            <person name="Oberbeckmann S."/>
            <person name="Bunk B."/>
            <person name="Jeske O."/>
            <person name="Meyerdierks A."/>
            <person name="Storesund J.E."/>
            <person name="Kallscheuer N."/>
            <person name="Luecker S."/>
            <person name="Lage O.M."/>
            <person name="Pohl T."/>
            <person name="Merkel B.J."/>
            <person name="Hornburger P."/>
            <person name="Mueller R.-W."/>
            <person name="Bruemmer F."/>
            <person name="Labrenz M."/>
            <person name="Spormann A.M."/>
            <person name="Op Den Camp H."/>
            <person name="Overmann J."/>
            <person name="Amann R."/>
            <person name="Jetten M.S.M."/>
            <person name="Mascher T."/>
            <person name="Medema M.H."/>
            <person name="Devos D.P."/>
            <person name="Kaster A.-K."/>
            <person name="Ovreas L."/>
            <person name="Rohde M."/>
            <person name="Galperin M.Y."/>
            <person name="Jogler C."/>
        </authorList>
    </citation>
    <scope>NUCLEOTIDE SEQUENCE [LARGE SCALE GENOMIC DNA]</scope>
    <source>
        <strain evidence="6 7">KOR34</strain>
    </source>
</reference>
<dbReference type="Proteomes" id="UP000316714">
    <property type="component" value="Unassembled WGS sequence"/>
</dbReference>
<feature type="domain" description="RNA polymerase sigma-70 region 2" evidence="5">
    <location>
        <begin position="20"/>
        <end position="84"/>
    </location>
</feature>
<dbReference type="EMBL" id="SIHJ01000001">
    <property type="protein sequence ID" value="TWT35273.1"/>
    <property type="molecule type" value="Genomic_DNA"/>
</dbReference>
<evidence type="ECO:0000256" key="2">
    <source>
        <dbReference type="ARBA" id="ARBA00023015"/>
    </source>
</evidence>
<evidence type="ECO:0000259" key="5">
    <source>
        <dbReference type="Pfam" id="PF04542"/>
    </source>
</evidence>
<dbReference type="InterPro" id="IPR039425">
    <property type="entry name" value="RNA_pol_sigma-70-like"/>
</dbReference>
<dbReference type="PANTHER" id="PTHR43133:SF51">
    <property type="entry name" value="RNA POLYMERASE SIGMA FACTOR"/>
    <property type="match status" value="1"/>
</dbReference>
<dbReference type="PANTHER" id="PTHR43133">
    <property type="entry name" value="RNA POLYMERASE ECF-TYPE SIGMA FACTO"/>
    <property type="match status" value="1"/>
</dbReference>
<evidence type="ECO:0000256" key="3">
    <source>
        <dbReference type="ARBA" id="ARBA00023082"/>
    </source>
</evidence>
<dbReference type="AlphaFoldDB" id="A0A5C5VBA5"/>
<accession>A0A5C5VBA5</accession>
<dbReference type="SUPFAM" id="SSF88659">
    <property type="entry name" value="Sigma3 and sigma4 domains of RNA polymerase sigma factors"/>
    <property type="match status" value="1"/>
</dbReference>
<keyword evidence="2" id="KW-0805">Transcription regulation</keyword>
<evidence type="ECO:0000256" key="1">
    <source>
        <dbReference type="ARBA" id="ARBA00010641"/>
    </source>
</evidence>
<dbReference type="NCBIfam" id="TIGR02937">
    <property type="entry name" value="sigma70-ECF"/>
    <property type="match status" value="1"/>
</dbReference>
<keyword evidence="3" id="KW-0731">Sigma factor</keyword>
<evidence type="ECO:0000256" key="4">
    <source>
        <dbReference type="ARBA" id="ARBA00023163"/>
    </source>
</evidence>
<keyword evidence="4" id="KW-0804">Transcription</keyword>
<evidence type="ECO:0000313" key="7">
    <source>
        <dbReference type="Proteomes" id="UP000316714"/>
    </source>
</evidence>
<organism evidence="6 7">
    <name type="scientific">Posidoniimonas corsicana</name>
    <dbReference type="NCBI Taxonomy" id="1938618"/>
    <lineage>
        <taxon>Bacteria</taxon>
        <taxon>Pseudomonadati</taxon>
        <taxon>Planctomycetota</taxon>
        <taxon>Planctomycetia</taxon>
        <taxon>Pirellulales</taxon>
        <taxon>Lacipirellulaceae</taxon>
        <taxon>Posidoniimonas</taxon>
    </lineage>
</organism>
<dbReference type="InterPro" id="IPR007627">
    <property type="entry name" value="RNA_pol_sigma70_r2"/>
</dbReference>
<comment type="similarity">
    <text evidence="1">Belongs to the sigma-70 factor family. ECF subfamily.</text>
</comment>
<dbReference type="GO" id="GO:0016987">
    <property type="term" value="F:sigma factor activity"/>
    <property type="evidence" value="ECO:0007669"/>
    <property type="project" value="UniProtKB-KW"/>
</dbReference>
<dbReference type="InterPro" id="IPR013324">
    <property type="entry name" value="RNA_pol_sigma_r3/r4-like"/>
</dbReference>
<dbReference type="RefSeq" id="WP_146561314.1">
    <property type="nucleotide sequence ID" value="NZ_SIHJ01000001.1"/>
</dbReference>
<proteinExistence type="inferred from homology"/>